<dbReference type="EMBL" id="MT497067">
    <property type="protein sequence ID" value="QMP84839.1"/>
    <property type="molecule type" value="Genomic_DNA"/>
</dbReference>
<dbReference type="PROSITE" id="PS51257">
    <property type="entry name" value="PROKAR_LIPOPROTEIN"/>
    <property type="match status" value="1"/>
</dbReference>
<evidence type="ECO:0000313" key="1">
    <source>
        <dbReference type="EMBL" id="QMP84839.1"/>
    </source>
</evidence>
<proteinExistence type="predicted"/>
<reference evidence="2" key="1">
    <citation type="submission" date="2020-05" db="EMBL/GenBank/DDBJ databases">
        <title>Genomics and ecology of novel Flavobacterium phages from the Baltic Sea.</title>
        <authorList>
            <person name="Hoetzinger M."/>
            <person name="Nilsson E."/>
            <person name="Holmfeldt K."/>
        </authorList>
    </citation>
    <scope>NUCLEOTIDE SEQUENCE [LARGE SCALE GENOMIC DNA]</scope>
</reference>
<sequence length="41" mass="4734">MKKLVLVVVLLVLLTSCRSGWNCKKRYVEVSKKNVELKQLS</sequence>
<keyword evidence="2" id="KW-1185">Reference proteome</keyword>
<organism evidence="1 2">
    <name type="scientific">Flavobacterium phage vB_FspP_elemoC_14-1A</name>
    <dbReference type="NCBI Taxonomy" id="2743803"/>
    <lineage>
        <taxon>Viruses</taxon>
        <taxon>Duplodnaviria</taxon>
        <taxon>Heunggongvirae</taxon>
        <taxon>Uroviricota</taxon>
        <taxon>Caudoviricetes</taxon>
        <taxon>Elemovirus</taxon>
        <taxon>Elemovirus elemoC</taxon>
    </lineage>
</organism>
<accession>A0A7D7F4B3</accession>
<evidence type="ECO:0008006" key="3">
    <source>
        <dbReference type="Google" id="ProtNLM"/>
    </source>
</evidence>
<protein>
    <recommendedName>
        <fullName evidence="3">Lipoprotein</fullName>
    </recommendedName>
</protein>
<dbReference type="Proteomes" id="UP000681409">
    <property type="component" value="Segment"/>
</dbReference>
<evidence type="ECO:0000313" key="2">
    <source>
        <dbReference type="Proteomes" id="UP000681409"/>
    </source>
</evidence>
<name>A0A7D7F4B3_9CAUD</name>
<gene>
    <name evidence="1" type="ORF">elemo141A_phanotate39</name>
</gene>